<keyword evidence="3" id="KW-0805">Transcription regulation</keyword>
<dbReference type="InterPro" id="IPR039420">
    <property type="entry name" value="WalR-like"/>
</dbReference>
<dbReference type="PROSITE" id="PS50110">
    <property type="entry name" value="RESPONSE_REGULATORY"/>
    <property type="match status" value="1"/>
</dbReference>
<evidence type="ECO:0000313" key="10">
    <source>
        <dbReference type="Proteomes" id="UP000243739"/>
    </source>
</evidence>
<evidence type="ECO:0000256" key="3">
    <source>
        <dbReference type="ARBA" id="ARBA00023015"/>
    </source>
</evidence>
<dbReference type="InterPro" id="IPR058245">
    <property type="entry name" value="NreC/VraR/RcsB-like_REC"/>
</dbReference>
<evidence type="ECO:0000256" key="5">
    <source>
        <dbReference type="ARBA" id="ARBA00023163"/>
    </source>
</evidence>
<dbReference type="InterPro" id="IPR000792">
    <property type="entry name" value="Tscrpt_reg_LuxR_C"/>
</dbReference>
<comment type="caution">
    <text evidence="9">The sequence shown here is derived from an EMBL/GenBank/DDBJ whole genome shotgun (WGS) entry which is preliminary data.</text>
</comment>
<organism evidence="9 10">
    <name type="scientific">Vulcanibacillus modesticaldus</name>
    <dbReference type="NCBI Taxonomy" id="337097"/>
    <lineage>
        <taxon>Bacteria</taxon>
        <taxon>Bacillati</taxon>
        <taxon>Bacillota</taxon>
        <taxon>Bacilli</taxon>
        <taxon>Bacillales</taxon>
        <taxon>Bacillaceae</taxon>
        <taxon>Vulcanibacillus</taxon>
    </lineage>
</organism>
<dbReference type="Proteomes" id="UP000243739">
    <property type="component" value="Unassembled WGS sequence"/>
</dbReference>
<dbReference type="SUPFAM" id="SSF52172">
    <property type="entry name" value="CheY-like"/>
    <property type="match status" value="1"/>
</dbReference>
<dbReference type="Pfam" id="PF00196">
    <property type="entry name" value="GerE"/>
    <property type="match status" value="1"/>
</dbReference>
<dbReference type="STRING" id="337097.BHF71_06175"/>
<dbReference type="GO" id="GO:0005737">
    <property type="term" value="C:cytoplasm"/>
    <property type="evidence" value="ECO:0007669"/>
    <property type="project" value="UniProtKB-SubCell"/>
</dbReference>
<evidence type="ECO:0000256" key="4">
    <source>
        <dbReference type="ARBA" id="ARBA00023125"/>
    </source>
</evidence>
<dbReference type="SMART" id="SM00421">
    <property type="entry name" value="HTH_LUXR"/>
    <property type="match status" value="1"/>
</dbReference>
<dbReference type="OrthoDB" id="9780153at2"/>
<gene>
    <name evidence="9" type="ORF">BHF71_06175</name>
</gene>
<evidence type="ECO:0000313" key="9">
    <source>
        <dbReference type="EMBL" id="OEG00109.1"/>
    </source>
</evidence>
<reference evidence="9 10" key="1">
    <citation type="submission" date="2016-09" db="EMBL/GenBank/DDBJ databases">
        <title>Draft genome sequence for the type strain of Vulcanibacillus modesticaldus BR, a strictly anaerobic, moderately thermophilic, and nitrate-reducing bacterium from deep sea-hydrothermal vents of the Mid-Atlantic Ridge.</title>
        <authorList>
            <person name="Abin C.A."/>
            <person name="Hollibaugh J.T."/>
        </authorList>
    </citation>
    <scope>NUCLEOTIDE SEQUENCE [LARGE SCALE GENOMIC DNA]</scope>
    <source>
        <strain evidence="9 10">BR</strain>
    </source>
</reference>
<dbReference type="CDD" id="cd06170">
    <property type="entry name" value="LuxR_C_like"/>
    <property type="match status" value="1"/>
</dbReference>
<keyword evidence="4 9" id="KW-0238">DNA-binding</keyword>
<dbReference type="PRINTS" id="PR00038">
    <property type="entry name" value="HTHLUXR"/>
</dbReference>
<evidence type="ECO:0000259" key="8">
    <source>
        <dbReference type="PROSITE" id="PS50110"/>
    </source>
</evidence>
<dbReference type="PANTHER" id="PTHR43214:SF43">
    <property type="entry name" value="TWO-COMPONENT RESPONSE REGULATOR"/>
    <property type="match status" value="1"/>
</dbReference>
<feature type="domain" description="HTH luxR-type" evidence="7">
    <location>
        <begin position="145"/>
        <end position="210"/>
    </location>
</feature>
<dbReference type="CDD" id="cd17535">
    <property type="entry name" value="REC_NarL-like"/>
    <property type="match status" value="1"/>
</dbReference>
<dbReference type="RefSeq" id="WP_069656003.1">
    <property type="nucleotide sequence ID" value="NZ_MIJF01000007.1"/>
</dbReference>
<feature type="modified residue" description="4-aspartylphosphate" evidence="6">
    <location>
        <position position="57"/>
    </location>
</feature>
<evidence type="ECO:0000259" key="7">
    <source>
        <dbReference type="PROSITE" id="PS50043"/>
    </source>
</evidence>
<feature type="domain" description="Response regulatory" evidence="8">
    <location>
        <begin position="6"/>
        <end position="122"/>
    </location>
</feature>
<dbReference type="SMART" id="SM00448">
    <property type="entry name" value="REC"/>
    <property type="match status" value="1"/>
</dbReference>
<evidence type="ECO:0000256" key="1">
    <source>
        <dbReference type="ARBA" id="ARBA00004496"/>
    </source>
</evidence>
<protein>
    <submittedName>
        <fullName evidence="9">DNA-binding response regulator</fullName>
    </submittedName>
</protein>
<dbReference type="SUPFAM" id="SSF46894">
    <property type="entry name" value="C-terminal effector domain of the bipartite response regulators"/>
    <property type="match status" value="1"/>
</dbReference>
<dbReference type="Pfam" id="PF00072">
    <property type="entry name" value="Response_reg"/>
    <property type="match status" value="1"/>
</dbReference>
<dbReference type="GO" id="GO:0000160">
    <property type="term" value="P:phosphorelay signal transduction system"/>
    <property type="evidence" value="ECO:0007669"/>
    <property type="project" value="InterPro"/>
</dbReference>
<dbReference type="GO" id="GO:0003677">
    <property type="term" value="F:DNA binding"/>
    <property type="evidence" value="ECO:0007669"/>
    <property type="project" value="UniProtKB-KW"/>
</dbReference>
<dbReference type="EMBL" id="MIJF01000007">
    <property type="protein sequence ID" value="OEG00109.1"/>
    <property type="molecule type" value="Genomic_DNA"/>
</dbReference>
<dbReference type="InterPro" id="IPR001789">
    <property type="entry name" value="Sig_transdc_resp-reg_receiver"/>
</dbReference>
<dbReference type="GO" id="GO:0006355">
    <property type="term" value="P:regulation of DNA-templated transcription"/>
    <property type="evidence" value="ECO:0007669"/>
    <property type="project" value="InterPro"/>
</dbReference>
<name>A0A1D2YWL8_9BACI</name>
<keyword evidence="2 6" id="KW-0597">Phosphoprotein</keyword>
<evidence type="ECO:0000256" key="6">
    <source>
        <dbReference type="PROSITE-ProRule" id="PRU00169"/>
    </source>
</evidence>
<dbReference type="InterPro" id="IPR011006">
    <property type="entry name" value="CheY-like_superfamily"/>
</dbReference>
<dbReference type="Gene3D" id="3.40.50.2300">
    <property type="match status" value="1"/>
</dbReference>
<dbReference type="InterPro" id="IPR016032">
    <property type="entry name" value="Sig_transdc_resp-reg_C-effctor"/>
</dbReference>
<accession>A0A1D2YWL8</accession>
<sequence length="213" mass="23705">MSSKIKVLLVDDSEVVRQGLRSILSFYPEIEVIGEAENADKAIQLTKSDRPEVVLMDIRMPQKSGIEACREISAKYPATSVIMLTSYDDDETIYEAIMAGASGYILKEISSKDLVKAIRQVAGGKSLIDPAITAKLLNKIRNLRKENKINELTEQEKNVLGLIAKGMTNKEIAKMMVLSEKTVRNYVSQILAKLEVNNRAEAAAYAVRNHLDY</sequence>
<dbReference type="PROSITE" id="PS50043">
    <property type="entry name" value="HTH_LUXR_2"/>
    <property type="match status" value="1"/>
</dbReference>
<keyword evidence="5" id="KW-0804">Transcription</keyword>
<dbReference type="PANTHER" id="PTHR43214">
    <property type="entry name" value="TWO-COMPONENT RESPONSE REGULATOR"/>
    <property type="match status" value="1"/>
</dbReference>
<evidence type="ECO:0000256" key="2">
    <source>
        <dbReference type="ARBA" id="ARBA00022553"/>
    </source>
</evidence>
<comment type="subcellular location">
    <subcellularLocation>
        <location evidence="1">Cytoplasm</location>
    </subcellularLocation>
</comment>
<proteinExistence type="predicted"/>
<dbReference type="AlphaFoldDB" id="A0A1D2YWL8"/>
<keyword evidence="10" id="KW-1185">Reference proteome</keyword>